<dbReference type="AlphaFoldDB" id="A0A179V985"/>
<reference evidence="3 4" key="1">
    <citation type="submission" date="2016-01" db="EMBL/GenBank/DDBJ databases">
        <title>Mycobacterium immunogenum strain CD11_6 genome sequencing and assembly.</title>
        <authorList>
            <person name="Kaur G."/>
            <person name="Nair G.R."/>
            <person name="Mayilraj S."/>
        </authorList>
    </citation>
    <scope>NUCLEOTIDE SEQUENCE [LARGE SCALE GENOMIC DNA]</scope>
    <source>
        <strain evidence="3 4">CD11-6</strain>
    </source>
</reference>
<comment type="caution">
    <text evidence="3">The sequence shown here is derived from an EMBL/GenBank/DDBJ whole genome shotgun (WGS) entry which is preliminary data.</text>
</comment>
<accession>A0A179V985</accession>
<dbReference type="SUPFAM" id="SSF55961">
    <property type="entry name" value="Bet v1-like"/>
    <property type="match status" value="1"/>
</dbReference>
<sequence length="142" mass="15951">MTRVERYFPHPPQAVWDAILNPSSWWESPEKAAEIAVGTTFELKTIPVMGSRFSGTFHIEILDVVPCARLVTSLVALAQQGEPARWERHTTFREHEGGTLVTVVNAGVDTNDPGERLLLRAVKDLQEWELHGVAELLNRPRS</sequence>
<proteinExistence type="inferred from homology"/>
<name>A0A179V985_9MYCO</name>
<organism evidence="3 4">
    <name type="scientific">Mycobacteroides immunogenum</name>
    <dbReference type="NCBI Taxonomy" id="83262"/>
    <lineage>
        <taxon>Bacteria</taxon>
        <taxon>Bacillati</taxon>
        <taxon>Actinomycetota</taxon>
        <taxon>Actinomycetes</taxon>
        <taxon>Mycobacteriales</taxon>
        <taxon>Mycobacteriaceae</taxon>
        <taxon>Mycobacteroides</taxon>
    </lineage>
</organism>
<dbReference type="InterPro" id="IPR023393">
    <property type="entry name" value="START-like_dom_sf"/>
</dbReference>
<evidence type="ECO:0000259" key="2">
    <source>
        <dbReference type="Pfam" id="PF08327"/>
    </source>
</evidence>
<dbReference type="Gene3D" id="3.30.530.20">
    <property type="match status" value="1"/>
</dbReference>
<dbReference type="EMBL" id="LQYE01000028">
    <property type="protein sequence ID" value="OAT67702.1"/>
    <property type="molecule type" value="Genomic_DNA"/>
</dbReference>
<dbReference type="Proteomes" id="UP000186919">
    <property type="component" value="Unassembled WGS sequence"/>
</dbReference>
<dbReference type="CDD" id="cd07814">
    <property type="entry name" value="SRPBCC_CalC_Aha1-like"/>
    <property type="match status" value="1"/>
</dbReference>
<evidence type="ECO:0000256" key="1">
    <source>
        <dbReference type="ARBA" id="ARBA00006817"/>
    </source>
</evidence>
<dbReference type="Pfam" id="PF08327">
    <property type="entry name" value="AHSA1"/>
    <property type="match status" value="1"/>
</dbReference>
<comment type="similarity">
    <text evidence="1">Belongs to the AHA1 family.</text>
</comment>
<evidence type="ECO:0000313" key="4">
    <source>
        <dbReference type="Proteomes" id="UP000186919"/>
    </source>
</evidence>
<evidence type="ECO:0000313" key="3">
    <source>
        <dbReference type="EMBL" id="OAT67702.1"/>
    </source>
</evidence>
<protein>
    <recommendedName>
        <fullName evidence="2">Activator of Hsp90 ATPase homologue 1/2-like C-terminal domain-containing protein</fullName>
    </recommendedName>
</protein>
<gene>
    <name evidence="3" type="ORF">AWB85_11175</name>
</gene>
<feature type="domain" description="Activator of Hsp90 ATPase homologue 1/2-like C-terminal" evidence="2">
    <location>
        <begin position="10"/>
        <end position="112"/>
    </location>
</feature>
<dbReference type="InterPro" id="IPR013538">
    <property type="entry name" value="ASHA1/2-like_C"/>
</dbReference>